<keyword evidence="1" id="KW-1133">Transmembrane helix</keyword>
<protein>
    <submittedName>
        <fullName evidence="2">Uncharacterized protein</fullName>
    </submittedName>
</protein>
<proteinExistence type="predicted"/>
<keyword evidence="1" id="KW-0812">Transmembrane</keyword>
<keyword evidence="1" id="KW-0472">Membrane</keyword>
<dbReference type="AlphaFoldDB" id="A0A1M7ISB2"/>
<dbReference type="EMBL" id="FRBL01000008">
    <property type="protein sequence ID" value="SHM43692.1"/>
    <property type="molecule type" value="Genomic_DNA"/>
</dbReference>
<name>A0A1M7ISB2_9BACT</name>
<organism evidence="2 3">
    <name type="scientific">Chitinophaga jiangningensis</name>
    <dbReference type="NCBI Taxonomy" id="1419482"/>
    <lineage>
        <taxon>Bacteria</taxon>
        <taxon>Pseudomonadati</taxon>
        <taxon>Bacteroidota</taxon>
        <taxon>Chitinophagia</taxon>
        <taxon>Chitinophagales</taxon>
        <taxon>Chitinophagaceae</taxon>
        <taxon>Chitinophaga</taxon>
    </lineage>
</organism>
<accession>A0A1M7ISB2</accession>
<dbReference type="STRING" id="1419482.SAMN05444266_10879"/>
<evidence type="ECO:0000313" key="2">
    <source>
        <dbReference type="EMBL" id="SHM43692.1"/>
    </source>
</evidence>
<reference evidence="2 3" key="1">
    <citation type="submission" date="2016-11" db="EMBL/GenBank/DDBJ databases">
        <authorList>
            <person name="Jaros S."/>
            <person name="Januszkiewicz K."/>
            <person name="Wedrychowicz H."/>
        </authorList>
    </citation>
    <scope>NUCLEOTIDE SEQUENCE [LARGE SCALE GENOMIC DNA]</scope>
    <source>
        <strain evidence="2 3">DSM 27406</strain>
    </source>
</reference>
<evidence type="ECO:0000313" key="3">
    <source>
        <dbReference type="Proteomes" id="UP000184420"/>
    </source>
</evidence>
<keyword evidence="3" id="KW-1185">Reference proteome</keyword>
<feature type="transmembrane region" description="Helical" evidence="1">
    <location>
        <begin position="133"/>
        <end position="157"/>
    </location>
</feature>
<dbReference type="Proteomes" id="UP000184420">
    <property type="component" value="Unassembled WGS sequence"/>
</dbReference>
<sequence>MLLLIAIGVFLLICRTDAYYYTGQGLTEINVSVKELPVYYKPHKEEPYYKFTVAEYPCSFIIIRGSYDILTDHDSAKAALDAMLPMDTITINILEADRNILGERSNKVRVIGLKKNASYIINPEEVKTADTKWFKITLTGFVGLLITYLVVFSRAVWRWVRKD</sequence>
<evidence type="ECO:0000256" key="1">
    <source>
        <dbReference type="SAM" id="Phobius"/>
    </source>
</evidence>
<gene>
    <name evidence="2" type="ORF">SAMN05444266_10879</name>
</gene>